<dbReference type="InterPro" id="IPR020115">
    <property type="entry name" value="Fin"/>
</dbReference>
<sequence length="75" mass="8685">MISYRCKHCQTEIGSIPFASVEETIRELLKADETNKERFVEVAHHGGLEVRCICEQCECSMEASPNYYTVDKWLQ</sequence>
<evidence type="ECO:0000313" key="1">
    <source>
        <dbReference type="EMBL" id="MBD7909517.1"/>
    </source>
</evidence>
<reference evidence="1 2" key="1">
    <citation type="submission" date="2020-08" db="EMBL/GenBank/DDBJ databases">
        <title>A Genomic Blueprint of the Chicken Gut Microbiome.</title>
        <authorList>
            <person name="Gilroy R."/>
            <person name="Ravi A."/>
            <person name="Getino M."/>
            <person name="Pursley I."/>
            <person name="Horton D.L."/>
            <person name="Alikhan N.-F."/>
            <person name="Baker D."/>
            <person name="Gharbi K."/>
            <person name="Hall N."/>
            <person name="Watson M."/>
            <person name="Adriaenssens E.M."/>
            <person name="Foster-Nyarko E."/>
            <person name="Jarju S."/>
            <person name="Secka A."/>
            <person name="Antonio M."/>
            <person name="Oren A."/>
            <person name="Chaudhuri R."/>
            <person name="La Ragione R.M."/>
            <person name="Hildebrand F."/>
            <person name="Pallen M.J."/>
        </authorList>
    </citation>
    <scope>NUCLEOTIDE SEQUENCE [LARGE SCALE GENOMIC DNA]</scope>
    <source>
        <strain evidence="1 2">Sa3CUA8</strain>
    </source>
</reference>
<organism evidence="1 2">
    <name type="scientific">Sporosarcina gallistercoris</name>
    <dbReference type="NCBI Taxonomy" id="2762245"/>
    <lineage>
        <taxon>Bacteria</taxon>
        <taxon>Bacillati</taxon>
        <taxon>Bacillota</taxon>
        <taxon>Bacilli</taxon>
        <taxon>Bacillales</taxon>
        <taxon>Caryophanaceae</taxon>
        <taxon>Sporosarcina</taxon>
    </lineage>
</organism>
<dbReference type="EMBL" id="JACSQY010000014">
    <property type="protein sequence ID" value="MBD7909517.1"/>
    <property type="molecule type" value="Genomic_DNA"/>
</dbReference>
<keyword evidence="2" id="KW-1185">Reference proteome</keyword>
<dbReference type="RefSeq" id="WP_191691805.1">
    <property type="nucleotide sequence ID" value="NZ_JACSQY010000014.1"/>
</dbReference>
<evidence type="ECO:0000313" key="2">
    <source>
        <dbReference type="Proteomes" id="UP000659496"/>
    </source>
</evidence>
<accession>A0ABR8PN09</accession>
<protein>
    <submittedName>
        <fullName evidence="1">DUF2757 family protein</fullName>
    </submittedName>
</protein>
<dbReference type="Proteomes" id="UP000659496">
    <property type="component" value="Unassembled WGS sequence"/>
</dbReference>
<dbReference type="Pfam" id="PF10955">
    <property type="entry name" value="Fin"/>
    <property type="match status" value="1"/>
</dbReference>
<name>A0ABR8PN09_9BACL</name>
<proteinExistence type="predicted"/>
<gene>
    <name evidence="1" type="ORF">H9659_14360</name>
</gene>
<comment type="caution">
    <text evidence="1">The sequence shown here is derived from an EMBL/GenBank/DDBJ whole genome shotgun (WGS) entry which is preliminary data.</text>
</comment>